<dbReference type="Proteomes" id="UP001595900">
    <property type="component" value="Unassembled WGS sequence"/>
</dbReference>
<evidence type="ECO:0000259" key="6">
    <source>
        <dbReference type="Pfam" id="PF16874"/>
    </source>
</evidence>
<dbReference type="RefSeq" id="WP_390228140.1">
    <property type="nucleotide sequence ID" value="NZ_JBHSCN010000004.1"/>
</dbReference>
<dbReference type="PANTHER" id="PTHR43053:SF3">
    <property type="entry name" value="ALPHA-GALACTOSIDASE C-RELATED"/>
    <property type="match status" value="1"/>
</dbReference>
<evidence type="ECO:0000256" key="2">
    <source>
        <dbReference type="ARBA" id="ARBA00012755"/>
    </source>
</evidence>
<proteinExistence type="inferred from homology"/>
<dbReference type="InterPro" id="IPR002252">
    <property type="entry name" value="Glyco_hydro_36"/>
</dbReference>
<gene>
    <name evidence="8" type="ORF">ACFOYW_06190</name>
</gene>
<dbReference type="InterPro" id="IPR031704">
    <property type="entry name" value="Glyco_hydro_36_N"/>
</dbReference>
<dbReference type="Gene3D" id="2.70.98.60">
    <property type="entry name" value="alpha-galactosidase from lactobacil brevis"/>
    <property type="match status" value="1"/>
</dbReference>
<dbReference type="Pfam" id="PF16875">
    <property type="entry name" value="Glyco_hydro_36N"/>
    <property type="match status" value="1"/>
</dbReference>
<protein>
    <recommendedName>
        <fullName evidence="2 5">Alpha-galactosidase</fullName>
        <ecNumber evidence="2 5">3.2.1.22</ecNumber>
    </recommendedName>
</protein>
<sequence>MTLNRFSSESAGEASPSFAYLDANGTALLLDLRTDRIPSVVHWGRSLGANVDLRLMEEIATAALPPLVTNSLDHPEPVGIVPEHARGWAGEPGLVGHRHGGTGFAPLFSVSDVECDIEPGRGGEVRLGAVDAETQLRIELVVRMSPSGVVRVTASLRNEGDADYTLDALRLTLPVPSTALELLDFSGRHLRERAPQRHPFVIGTHARAGRRGRTGADASLLLIAGQPRFGFETGEVWGVHTAWSGNHLSFAERDSAGISVLGGGEILGPGEITLAPGAAYTAPQLVASYGNGLNELSARIHDELRARPSHPRSPRPVALNTWEAVYFDHRLDKLIELADRAAAIGIERYILDDGWFEGRRDDSAGLGDWYVDERVWPRGLHPLVDHVRDLNMQFGLWFEPEMISINSKLARSHPEWIMAAGKRLPPEGRHQQVLDLGNPDAFAYIFERMSSLIEEYQIDYIKWDHNRDLVDAGHRTQGTPAVHDQTLAVYRLIDELKAHHPGLEIESCSSGGARADLGILERTERIWGSDSIDALERQSIQRWTGLLLPPEMIGSHIGAPSAHTSGRRHDLSFRAGTALFGHLGVEWDITTATPQDLEELGEWVAFYKANRNLLHTGRVVRGDHPDPSHWLHGVVAADGSHALYAFVALRTGDFAPPGAVRLPGLDPEAAYRVTPVNLGEAGARHGFTANPAWYRTGITMTGNALAVVGVQAGELSPEHLQLFTATQVEDPTTAPTQAQ</sequence>
<dbReference type="Gene3D" id="3.20.20.70">
    <property type="entry name" value="Aldolase class I"/>
    <property type="match status" value="1"/>
</dbReference>
<evidence type="ECO:0000256" key="1">
    <source>
        <dbReference type="ARBA" id="ARBA00001255"/>
    </source>
</evidence>
<dbReference type="InterPro" id="IPR017853">
    <property type="entry name" value="GH"/>
</dbReference>
<name>A0ABV8Q6F2_9MICO</name>
<dbReference type="GO" id="GO:0004557">
    <property type="term" value="F:alpha-galactosidase activity"/>
    <property type="evidence" value="ECO:0007669"/>
    <property type="project" value="UniProtKB-EC"/>
</dbReference>
<dbReference type="PIRSF" id="PIRSF005536">
    <property type="entry name" value="Agal"/>
    <property type="match status" value="1"/>
</dbReference>
<dbReference type="PROSITE" id="PS00512">
    <property type="entry name" value="ALPHA_GALACTOSIDASE"/>
    <property type="match status" value="1"/>
</dbReference>
<dbReference type="EMBL" id="JBHSCN010000004">
    <property type="protein sequence ID" value="MFC4242954.1"/>
    <property type="molecule type" value="Genomic_DNA"/>
</dbReference>
<dbReference type="InterPro" id="IPR000111">
    <property type="entry name" value="Glyco_hydro_27/36_CS"/>
</dbReference>
<dbReference type="EC" id="3.2.1.22" evidence="2 5"/>
<dbReference type="CDD" id="cd14791">
    <property type="entry name" value="GH36"/>
    <property type="match status" value="1"/>
</dbReference>
<reference evidence="9" key="1">
    <citation type="journal article" date="2019" name="Int. J. Syst. Evol. Microbiol.">
        <title>The Global Catalogue of Microorganisms (GCM) 10K type strain sequencing project: providing services to taxonomists for standard genome sequencing and annotation.</title>
        <authorList>
            <consortium name="The Broad Institute Genomics Platform"/>
            <consortium name="The Broad Institute Genome Sequencing Center for Infectious Disease"/>
            <person name="Wu L."/>
            <person name="Ma J."/>
        </authorList>
    </citation>
    <scope>NUCLEOTIDE SEQUENCE [LARGE SCALE GENOMIC DNA]</scope>
    <source>
        <strain evidence="9">CGMCC 1.10363</strain>
    </source>
</reference>
<dbReference type="Pfam" id="PF02065">
    <property type="entry name" value="Melibiase"/>
    <property type="match status" value="1"/>
</dbReference>
<organism evidence="8 9">
    <name type="scientific">Gryllotalpicola reticulitermitis</name>
    <dbReference type="NCBI Taxonomy" id="1184153"/>
    <lineage>
        <taxon>Bacteria</taxon>
        <taxon>Bacillati</taxon>
        <taxon>Actinomycetota</taxon>
        <taxon>Actinomycetes</taxon>
        <taxon>Micrococcales</taxon>
        <taxon>Microbacteriaceae</taxon>
        <taxon>Gryllotalpicola</taxon>
    </lineage>
</organism>
<keyword evidence="4 5" id="KW-0326">Glycosidase</keyword>
<comment type="similarity">
    <text evidence="5">Belongs to the glycosyl hydrolase.</text>
</comment>
<dbReference type="InterPro" id="IPR031705">
    <property type="entry name" value="Glyco_hydro_36_C"/>
</dbReference>
<feature type="domain" description="Glycosyl hydrolase family 36 N-terminal" evidence="7">
    <location>
        <begin position="38"/>
        <end position="275"/>
    </location>
</feature>
<keyword evidence="9" id="KW-1185">Reference proteome</keyword>
<evidence type="ECO:0000256" key="4">
    <source>
        <dbReference type="ARBA" id="ARBA00023295"/>
    </source>
</evidence>
<evidence type="ECO:0000256" key="3">
    <source>
        <dbReference type="ARBA" id="ARBA00022801"/>
    </source>
</evidence>
<dbReference type="SUPFAM" id="SSF51445">
    <property type="entry name" value="(Trans)glycosidases"/>
    <property type="match status" value="1"/>
</dbReference>
<evidence type="ECO:0000313" key="9">
    <source>
        <dbReference type="Proteomes" id="UP001595900"/>
    </source>
</evidence>
<dbReference type="Pfam" id="PF16874">
    <property type="entry name" value="Glyco_hydro_36C"/>
    <property type="match status" value="1"/>
</dbReference>
<dbReference type="InterPro" id="IPR013780">
    <property type="entry name" value="Glyco_hydro_b"/>
</dbReference>
<keyword evidence="3 5" id="KW-0378">Hydrolase</keyword>
<evidence type="ECO:0000256" key="5">
    <source>
        <dbReference type="PIRNR" id="PIRNR005536"/>
    </source>
</evidence>
<dbReference type="InterPro" id="IPR038417">
    <property type="entry name" value="Alpga-gal_N_sf"/>
</dbReference>
<dbReference type="PRINTS" id="PR00743">
    <property type="entry name" value="GLHYDRLASE36"/>
</dbReference>
<dbReference type="InterPro" id="IPR050985">
    <property type="entry name" value="Alpha-glycosidase_related"/>
</dbReference>
<comment type="caution">
    <text evidence="8">The sequence shown here is derived from an EMBL/GenBank/DDBJ whole genome shotgun (WGS) entry which is preliminary data.</text>
</comment>
<dbReference type="Gene3D" id="2.60.40.1180">
    <property type="entry name" value="Golgi alpha-mannosidase II"/>
    <property type="match status" value="1"/>
</dbReference>
<evidence type="ECO:0000313" key="8">
    <source>
        <dbReference type="EMBL" id="MFC4242954.1"/>
    </source>
</evidence>
<dbReference type="InterPro" id="IPR013785">
    <property type="entry name" value="Aldolase_TIM"/>
</dbReference>
<comment type="catalytic activity">
    <reaction evidence="1 5">
        <text>Hydrolysis of terminal, non-reducing alpha-D-galactose residues in alpha-D-galactosides, including galactose oligosaccharides, galactomannans and galactolipids.</text>
        <dbReference type="EC" id="3.2.1.22"/>
    </reaction>
</comment>
<dbReference type="PANTHER" id="PTHR43053">
    <property type="entry name" value="GLYCOSIDASE FAMILY 31"/>
    <property type="match status" value="1"/>
</dbReference>
<accession>A0ABV8Q6F2</accession>
<evidence type="ECO:0000259" key="7">
    <source>
        <dbReference type="Pfam" id="PF16875"/>
    </source>
</evidence>
<feature type="domain" description="Glycosyl hydrolase family 36 C-terminal" evidence="6">
    <location>
        <begin position="634"/>
        <end position="712"/>
    </location>
</feature>